<keyword evidence="8 10" id="KW-0472">Membrane</keyword>
<dbReference type="RefSeq" id="WP_373657051.1">
    <property type="nucleotide sequence ID" value="NZ_JBGUAW010000012.1"/>
</dbReference>
<feature type="domain" description="CNNM transmembrane" evidence="13">
    <location>
        <begin position="1"/>
        <end position="190"/>
    </location>
</feature>
<feature type="domain" description="CBS" evidence="12">
    <location>
        <begin position="274"/>
        <end position="331"/>
    </location>
</feature>
<protein>
    <submittedName>
        <fullName evidence="14">HlyC/CorC family transporter</fullName>
    </submittedName>
</protein>
<dbReference type="InterPro" id="IPR036318">
    <property type="entry name" value="FAD-bd_PCMH-like_sf"/>
</dbReference>
<name>A0ABV4U1H5_9GAMM</name>
<dbReference type="InterPro" id="IPR005170">
    <property type="entry name" value="Transptr-assoc_dom"/>
</dbReference>
<evidence type="ECO:0000256" key="2">
    <source>
        <dbReference type="ARBA" id="ARBA00006337"/>
    </source>
</evidence>
<feature type="transmembrane region" description="Helical" evidence="11">
    <location>
        <begin position="92"/>
        <end position="111"/>
    </location>
</feature>
<evidence type="ECO:0000256" key="5">
    <source>
        <dbReference type="ARBA" id="ARBA00022737"/>
    </source>
</evidence>
<dbReference type="PROSITE" id="PS51371">
    <property type="entry name" value="CBS"/>
    <property type="match status" value="2"/>
</dbReference>
<keyword evidence="5" id="KW-0677">Repeat</keyword>
<dbReference type="Gene3D" id="3.10.580.10">
    <property type="entry name" value="CBS-domain"/>
    <property type="match status" value="1"/>
</dbReference>
<reference evidence="14 15" key="1">
    <citation type="submission" date="2024-08" db="EMBL/GenBank/DDBJ databases">
        <title>Whole-genome sequencing of halo(alkali)philic microorganisms from hypersaline lakes.</title>
        <authorList>
            <person name="Sorokin D.Y."/>
            <person name="Merkel A.Y."/>
            <person name="Messina E."/>
            <person name="Yakimov M."/>
        </authorList>
    </citation>
    <scope>NUCLEOTIDE SEQUENCE [LARGE SCALE GENOMIC DNA]</scope>
    <source>
        <strain evidence="14 15">Cl-TMA</strain>
    </source>
</reference>
<dbReference type="InterPro" id="IPR044751">
    <property type="entry name" value="Ion_transp-like_CBS"/>
</dbReference>
<dbReference type="PROSITE" id="PS51846">
    <property type="entry name" value="CNNM"/>
    <property type="match status" value="1"/>
</dbReference>
<accession>A0ABV4U1H5</accession>
<dbReference type="EMBL" id="JBGUAW010000012">
    <property type="protein sequence ID" value="MFA9462261.1"/>
    <property type="molecule type" value="Genomic_DNA"/>
</dbReference>
<keyword evidence="15" id="KW-1185">Reference proteome</keyword>
<evidence type="ECO:0000256" key="10">
    <source>
        <dbReference type="PROSITE-ProRule" id="PRU01193"/>
    </source>
</evidence>
<dbReference type="SUPFAM" id="SSF54631">
    <property type="entry name" value="CBS-domain pair"/>
    <property type="match status" value="1"/>
</dbReference>
<keyword evidence="4 10" id="KW-0812">Transmembrane</keyword>
<evidence type="ECO:0000313" key="14">
    <source>
        <dbReference type="EMBL" id="MFA9462261.1"/>
    </source>
</evidence>
<evidence type="ECO:0000313" key="15">
    <source>
        <dbReference type="Proteomes" id="UP001575181"/>
    </source>
</evidence>
<comment type="similarity">
    <text evidence="2">Belongs to the UPF0053 family.</text>
</comment>
<comment type="subcellular location">
    <subcellularLocation>
        <location evidence="1">Cell membrane</location>
        <topology evidence="1">Multi-pass membrane protein</topology>
    </subcellularLocation>
</comment>
<organism evidence="14 15">
    <name type="scientific">Thiohalorhabdus methylotrophus</name>
    <dbReference type="NCBI Taxonomy" id="3242694"/>
    <lineage>
        <taxon>Bacteria</taxon>
        <taxon>Pseudomonadati</taxon>
        <taxon>Pseudomonadota</taxon>
        <taxon>Gammaproteobacteria</taxon>
        <taxon>Thiohalorhabdales</taxon>
        <taxon>Thiohalorhabdaceae</taxon>
        <taxon>Thiohalorhabdus</taxon>
    </lineage>
</organism>
<evidence type="ECO:0000256" key="4">
    <source>
        <dbReference type="ARBA" id="ARBA00022692"/>
    </source>
</evidence>
<evidence type="ECO:0000256" key="6">
    <source>
        <dbReference type="ARBA" id="ARBA00022989"/>
    </source>
</evidence>
<evidence type="ECO:0000256" key="8">
    <source>
        <dbReference type="ARBA" id="ARBA00023136"/>
    </source>
</evidence>
<dbReference type="InterPro" id="IPR046342">
    <property type="entry name" value="CBS_dom_sf"/>
</dbReference>
<evidence type="ECO:0000256" key="11">
    <source>
        <dbReference type="SAM" id="Phobius"/>
    </source>
</evidence>
<feature type="domain" description="CBS" evidence="12">
    <location>
        <begin position="206"/>
        <end position="267"/>
    </location>
</feature>
<feature type="transmembrane region" description="Helical" evidence="11">
    <location>
        <begin position="123"/>
        <end position="149"/>
    </location>
</feature>
<gene>
    <name evidence="14" type="ORF">ACERLL_15705</name>
</gene>
<evidence type="ECO:0000256" key="3">
    <source>
        <dbReference type="ARBA" id="ARBA00022475"/>
    </source>
</evidence>
<evidence type="ECO:0000256" key="1">
    <source>
        <dbReference type="ARBA" id="ARBA00004651"/>
    </source>
</evidence>
<feature type="transmembrane region" description="Helical" evidence="11">
    <location>
        <begin position="61"/>
        <end position="85"/>
    </location>
</feature>
<dbReference type="Proteomes" id="UP001575181">
    <property type="component" value="Unassembled WGS sequence"/>
</dbReference>
<dbReference type="Pfam" id="PF01595">
    <property type="entry name" value="CNNM"/>
    <property type="match status" value="1"/>
</dbReference>
<dbReference type="InterPro" id="IPR000644">
    <property type="entry name" value="CBS_dom"/>
</dbReference>
<dbReference type="Pfam" id="PF03471">
    <property type="entry name" value="CorC_HlyC"/>
    <property type="match status" value="1"/>
</dbReference>
<sequence>MNTSLGTLFVLLGILLALSGFFSGSETAMMALNKYRLRHRADQGHRGARIASKLLERPDRLIGVILLGNNFVNIAAASVSSIIALRLMGEAGLFLSTIILTVVVLIFSELAPKTMAATYPERLAFVAAPVLRPLLLVLYPLVVAINAIANTLLRALRLTQGPVRTSLSEEELRTVIVEESALLPARRQRMLLNIFELSRVTVADVMVPRTEMTIINIDADWGDILAQFRASPHTRFPVYRRDPDHIVGVIHGKDLLKLEDMETGEPSRETISALVREPYFIPDTTPLQEQLIQFQRRRQHMGLVVDEYGDVVGLVTLEDILEEIVGEIQDEHDLPMRGIRPQKDGSLLVDAQIEVRDLNRQLGWDLTTGGPRTLAGLIIEELESIPNDNTSLKVGGHPMEVVKTRSQTITVVRVYPDDTQRGWVG</sequence>
<evidence type="ECO:0000259" key="13">
    <source>
        <dbReference type="PROSITE" id="PS51846"/>
    </source>
</evidence>
<dbReference type="InterPro" id="IPR016169">
    <property type="entry name" value="FAD-bd_PCMH_sub2"/>
</dbReference>
<evidence type="ECO:0000259" key="12">
    <source>
        <dbReference type="PROSITE" id="PS51371"/>
    </source>
</evidence>
<dbReference type="SUPFAM" id="SSF56176">
    <property type="entry name" value="FAD-binding/transporter-associated domain-like"/>
    <property type="match status" value="1"/>
</dbReference>
<dbReference type="InterPro" id="IPR002550">
    <property type="entry name" value="CNNM"/>
</dbReference>
<dbReference type="SMART" id="SM01091">
    <property type="entry name" value="CorC_HlyC"/>
    <property type="match status" value="1"/>
</dbReference>
<dbReference type="Gene3D" id="3.30.465.10">
    <property type="match status" value="1"/>
</dbReference>
<dbReference type="PANTHER" id="PTHR22777:SF32">
    <property type="entry name" value="UPF0053 INNER MEMBRANE PROTEIN YFJD"/>
    <property type="match status" value="1"/>
</dbReference>
<proteinExistence type="inferred from homology"/>
<dbReference type="PANTHER" id="PTHR22777">
    <property type="entry name" value="HEMOLYSIN-RELATED"/>
    <property type="match status" value="1"/>
</dbReference>
<dbReference type="SMART" id="SM00116">
    <property type="entry name" value="CBS"/>
    <property type="match status" value="2"/>
</dbReference>
<comment type="caution">
    <text evidence="14">The sequence shown here is derived from an EMBL/GenBank/DDBJ whole genome shotgun (WGS) entry which is preliminary data.</text>
</comment>
<keyword evidence="6 10" id="KW-1133">Transmembrane helix</keyword>
<dbReference type="Pfam" id="PF00571">
    <property type="entry name" value="CBS"/>
    <property type="match status" value="2"/>
</dbReference>
<evidence type="ECO:0000256" key="9">
    <source>
        <dbReference type="PROSITE-ProRule" id="PRU00703"/>
    </source>
</evidence>
<dbReference type="CDD" id="cd04590">
    <property type="entry name" value="CBS_pair_CorC_HlyC_assoc"/>
    <property type="match status" value="1"/>
</dbReference>
<evidence type="ECO:0000256" key="7">
    <source>
        <dbReference type="ARBA" id="ARBA00023122"/>
    </source>
</evidence>
<keyword evidence="7 9" id="KW-0129">CBS domain</keyword>
<keyword evidence="3" id="KW-1003">Cell membrane</keyword>